<evidence type="ECO:0000256" key="2">
    <source>
        <dbReference type="ARBA" id="ARBA00022475"/>
    </source>
</evidence>
<keyword evidence="7" id="KW-0175">Coiled coil</keyword>
<keyword evidence="4 8" id="KW-1133">Transmembrane helix</keyword>
<feature type="transmembrane region" description="Helical" evidence="8">
    <location>
        <begin position="127"/>
        <end position="143"/>
    </location>
</feature>
<evidence type="ECO:0000259" key="9">
    <source>
        <dbReference type="Pfam" id="PF13515"/>
    </source>
</evidence>
<reference evidence="10 11" key="1">
    <citation type="journal article" date="2015" name="Genome Announc.">
        <title>Complete Genome Sequence of Corynebacterium camporealensis DSM 44610, Isolated from the Milk of a Manchega Sheep with Subclinical Mastitis.</title>
        <authorList>
            <person name="Ruckert C."/>
            <person name="Albersmeier A."/>
            <person name="Winkler A."/>
            <person name="Tauch A."/>
        </authorList>
    </citation>
    <scope>NUCLEOTIDE SEQUENCE [LARGE SCALE GENOMIC DNA]</scope>
    <source>
        <strain evidence="10 11">DSM 44610</strain>
    </source>
</reference>
<dbReference type="Proteomes" id="UP000033566">
    <property type="component" value="Chromosome"/>
</dbReference>
<comment type="subcellular location">
    <subcellularLocation>
        <location evidence="1">Cell membrane</location>
        <topology evidence="1">Multi-pass membrane protein</topology>
    </subcellularLocation>
</comment>
<feature type="transmembrane region" description="Helical" evidence="8">
    <location>
        <begin position="104"/>
        <end position="122"/>
    </location>
</feature>
<evidence type="ECO:0000313" key="11">
    <source>
        <dbReference type="Proteomes" id="UP000033566"/>
    </source>
</evidence>
<dbReference type="InterPro" id="IPR049453">
    <property type="entry name" value="Memb_transporter_dom"/>
</dbReference>
<keyword evidence="2" id="KW-1003">Cell membrane</keyword>
<evidence type="ECO:0000256" key="7">
    <source>
        <dbReference type="SAM" id="Coils"/>
    </source>
</evidence>
<keyword evidence="3 8" id="KW-0812">Transmembrane</keyword>
<evidence type="ECO:0000256" key="4">
    <source>
        <dbReference type="ARBA" id="ARBA00022989"/>
    </source>
</evidence>
<evidence type="ECO:0000256" key="5">
    <source>
        <dbReference type="ARBA" id="ARBA00023136"/>
    </source>
</evidence>
<dbReference type="PANTHER" id="PTHR30509">
    <property type="entry name" value="P-HYDROXYBENZOIC ACID EFFLUX PUMP SUBUNIT-RELATED"/>
    <property type="match status" value="1"/>
</dbReference>
<dbReference type="PANTHER" id="PTHR30509:SF9">
    <property type="entry name" value="MULTIDRUG RESISTANCE PROTEIN MDTO"/>
    <property type="match status" value="1"/>
</dbReference>
<keyword evidence="11" id="KW-1185">Reference proteome</keyword>
<comment type="similarity">
    <text evidence="6">Belongs to the YccS/YhfK family.</text>
</comment>
<keyword evidence="5 8" id="KW-0472">Membrane</keyword>
<sequence length="401" mass="43323">MAEHKTRQATRERLRALDRGLLERVNRVRSRLVFILQATIAAGLAYWVAHVVFGHAQPFFAPMSVVIILGLNGSDRVNRAVEMAIGGIVGVALGDLLFQVVGQGPFQITVTVGIALIAGSFLSKSPLVVNQITIGTILIATILPPTEGAGGLERAIDALIGSAIGIATIALIPNSPLTPARREISKVLGIASAVLWDVSRGLRDEDSEAIRDAREAIRDSQNNVNSLLSAAKSSRETASVSPLLWGNRRTVSSFERVLTPVDDCIRNVRVLSRRALVLIEDDDTVSEKQIEAIEELSDIANTLSDLYADKAHRNQGPGPKDEAHKIPELVHRLRIVGGTLSMDLIEDEGVLASYAILAQTRSIVVDLLMVCGMSRESAVAVLIPTSENPAYPPEIWEEHDE</sequence>
<feature type="transmembrane region" description="Helical" evidence="8">
    <location>
        <begin position="155"/>
        <end position="172"/>
    </location>
</feature>
<dbReference type="HOGENOM" id="CLU_046662_0_0_11"/>
<feature type="domain" description="Integral membrane bound transporter" evidence="9">
    <location>
        <begin position="44"/>
        <end position="167"/>
    </location>
</feature>
<accession>A0A0F6QXI6</accession>
<feature type="transmembrane region" description="Helical" evidence="8">
    <location>
        <begin position="32"/>
        <end position="49"/>
    </location>
</feature>
<proteinExistence type="inferred from homology"/>
<dbReference type="KEGG" id="ccj:UL81_10340"/>
<feature type="coiled-coil region" evidence="7">
    <location>
        <begin position="203"/>
        <end position="230"/>
    </location>
</feature>
<dbReference type="GO" id="GO:0005886">
    <property type="term" value="C:plasma membrane"/>
    <property type="evidence" value="ECO:0007669"/>
    <property type="project" value="UniProtKB-SubCell"/>
</dbReference>
<dbReference type="RefSeq" id="WP_035104339.1">
    <property type="nucleotide sequence ID" value="NZ_CP011311.1"/>
</dbReference>
<evidence type="ECO:0000256" key="8">
    <source>
        <dbReference type="SAM" id="Phobius"/>
    </source>
</evidence>
<dbReference type="AlphaFoldDB" id="A0A0F6QXI6"/>
<dbReference type="PATRIC" id="fig|161896.4.peg.2015"/>
<dbReference type="EMBL" id="CP011311">
    <property type="protein sequence ID" value="AKE40002.1"/>
    <property type="molecule type" value="Genomic_DNA"/>
</dbReference>
<evidence type="ECO:0000256" key="6">
    <source>
        <dbReference type="ARBA" id="ARBA00043993"/>
    </source>
</evidence>
<gene>
    <name evidence="10" type="ORF">UL81_10340</name>
</gene>
<evidence type="ECO:0000256" key="1">
    <source>
        <dbReference type="ARBA" id="ARBA00004651"/>
    </source>
</evidence>
<organism evidence="10 11">
    <name type="scientific">Corynebacterium camporealensis</name>
    <dbReference type="NCBI Taxonomy" id="161896"/>
    <lineage>
        <taxon>Bacteria</taxon>
        <taxon>Bacillati</taxon>
        <taxon>Actinomycetota</taxon>
        <taxon>Actinomycetes</taxon>
        <taxon>Mycobacteriales</taxon>
        <taxon>Corynebacteriaceae</taxon>
        <taxon>Corynebacterium</taxon>
    </lineage>
</organism>
<evidence type="ECO:0000256" key="3">
    <source>
        <dbReference type="ARBA" id="ARBA00022692"/>
    </source>
</evidence>
<evidence type="ECO:0000313" key="10">
    <source>
        <dbReference type="EMBL" id="AKE40002.1"/>
    </source>
</evidence>
<protein>
    <submittedName>
        <fullName evidence="10">Putative membrane protein</fullName>
    </submittedName>
</protein>
<name>A0A0F6QXI6_9CORY</name>
<dbReference type="OrthoDB" id="5198202at2"/>
<dbReference type="Pfam" id="PF13515">
    <property type="entry name" value="FUSC_2"/>
    <property type="match status" value="1"/>
</dbReference>